<evidence type="ECO:0000313" key="1">
    <source>
        <dbReference type="EMBL" id="MED7824966.1"/>
    </source>
</evidence>
<reference evidence="1" key="1">
    <citation type="submission" date="2024-01" db="EMBL/GenBank/DDBJ databases">
        <title>First draft genome sequence data of TA4-1, the type strain of Gram-positive actinobacterium Streptomyces chiangmaiensis.</title>
        <authorList>
            <person name="Yasawong M."/>
            <person name="Nantapong N."/>
        </authorList>
    </citation>
    <scope>NUCLEOTIDE SEQUENCE</scope>
    <source>
        <strain evidence="1">TA4-1</strain>
    </source>
</reference>
<dbReference type="EMBL" id="JAYWVC010000090">
    <property type="protein sequence ID" value="MED7824966.1"/>
    <property type="molecule type" value="Genomic_DNA"/>
</dbReference>
<keyword evidence="2" id="KW-1185">Reference proteome</keyword>
<protein>
    <submittedName>
        <fullName evidence="1">Uncharacterized protein</fullName>
    </submittedName>
</protein>
<proteinExistence type="predicted"/>
<dbReference type="Proteomes" id="UP001333996">
    <property type="component" value="Unassembled WGS sequence"/>
</dbReference>
<name>A0ABU7FLH3_9ACTN</name>
<dbReference type="RefSeq" id="WP_329509390.1">
    <property type="nucleotide sequence ID" value="NZ_BAAAYZ010000104.1"/>
</dbReference>
<accession>A0ABU7FLH3</accession>
<organism evidence="1 2">
    <name type="scientific">Streptomyces chiangmaiensis</name>
    <dbReference type="NCBI Taxonomy" id="766497"/>
    <lineage>
        <taxon>Bacteria</taxon>
        <taxon>Bacillati</taxon>
        <taxon>Actinomycetota</taxon>
        <taxon>Actinomycetes</taxon>
        <taxon>Kitasatosporales</taxon>
        <taxon>Streptomycetaceae</taxon>
        <taxon>Streptomyces</taxon>
    </lineage>
</organism>
<gene>
    <name evidence="1" type="ORF">VXC91_23985</name>
</gene>
<sequence>MEDLNVCGAEALVPADHSADTLGELAADCCLVPGHAGDHFNGMARWAAEEASRADLILGLMEGLCTEDAELLRSMLRLAELARPEADDVQLLEDALVSLDGLFAAVDAA</sequence>
<comment type="caution">
    <text evidence="1">The sequence shown here is derived from an EMBL/GenBank/DDBJ whole genome shotgun (WGS) entry which is preliminary data.</text>
</comment>
<evidence type="ECO:0000313" key="2">
    <source>
        <dbReference type="Proteomes" id="UP001333996"/>
    </source>
</evidence>